<feature type="region of interest" description="Disordered" evidence="12">
    <location>
        <begin position="430"/>
        <end position="492"/>
    </location>
</feature>
<keyword evidence="6 11" id="KW-0547">Nucleotide-binding</keyword>
<evidence type="ECO:0000256" key="10">
    <source>
        <dbReference type="ARBA" id="ARBA00023212"/>
    </source>
</evidence>
<evidence type="ECO:0000256" key="6">
    <source>
        <dbReference type="ARBA" id="ARBA00022741"/>
    </source>
</evidence>
<name>A0AAD4R219_9BILA</name>
<dbReference type="GO" id="GO:0045504">
    <property type="term" value="F:dynein heavy chain binding"/>
    <property type="evidence" value="ECO:0007669"/>
    <property type="project" value="TreeGrafter"/>
</dbReference>
<keyword evidence="7 11" id="KW-0067">ATP-binding</keyword>
<accession>A0AAD4R219</accession>
<dbReference type="SUPFAM" id="SSF52540">
    <property type="entry name" value="P-loop containing nucleoside triphosphate hydrolases"/>
    <property type="match status" value="1"/>
</dbReference>
<dbReference type="GO" id="GO:0005874">
    <property type="term" value="C:microtubule"/>
    <property type="evidence" value="ECO:0007669"/>
    <property type="project" value="UniProtKB-KW"/>
</dbReference>
<evidence type="ECO:0000313" key="14">
    <source>
        <dbReference type="Proteomes" id="UP001201812"/>
    </source>
</evidence>
<keyword evidence="9 11" id="KW-0505">Motor protein</keyword>
<comment type="similarity">
    <text evidence="2 11">Belongs to the dynein light intermediate chain family.</text>
</comment>
<proteinExistence type="inferred from homology"/>
<evidence type="ECO:0000256" key="3">
    <source>
        <dbReference type="ARBA" id="ARBA00022448"/>
    </source>
</evidence>
<evidence type="ECO:0000313" key="13">
    <source>
        <dbReference type="EMBL" id="KAI1704398.1"/>
    </source>
</evidence>
<sequence length="492" mass="53574">MVSSSSYLSQPPPGVASAHTNIQSDEIWSRILHEVGSKNNNATQGSVIVLGNDQSGKSSLIHQMTHDRDRPQFSSVLEYNYLTVQADQDDSANLPVWILDGKEELSPLLKFAFPPQLAKCAIVLCASLEQPGNILPALRKWNRVIDEQIKAHYPKEDIEQAKQAQVRFWQEYVEPIESSMHMDMGASRLDIEPVLLPPEPGVLEENNGAALIVVITKSDTHTDVNAEMLDKAQYHVRQFCLRHGAALIYTSAKEQKNTQLLYKYLAHRVFSLPFTTPAYIVEKDSIFVPSGWDSEQKLDIIKETLHDLDVPLLPQPQEDPLAQLGLARGAEGHSSSSECEDEQAFLNRLAAMQTAADANSSASPKRDVNPKAANPMAAQGDSSTLASFFNSLLQKGKDAGSVSPSPAKQQHPATAAQHNLAALDAEAHFQKMLSPGKPQAASTPAVNNNDPRLAEDAAEPMAPQPDFEEGSESELSSAGSGPTPREGQANVQ</sequence>
<keyword evidence="8 11" id="KW-0243">Dynein</keyword>
<evidence type="ECO:0000256" key="7">
    <source>
        <dbReference type="ARBA" id="ARBA00022840"/>
    </source>
</evidence>
<dbReference type="InterPro" id="IPR008467">
    <property type="entry name" value="Dynein1_light_intermed_chain"/>
</dbReference>
<evidence type="ECO:0000256" key="9">
    <source>
        <dbReference type="ARBA" id="ARBA00023175"/>
    </source>
</evidence>
<dbReference type="GO" id="GO:0000226">
    <property type="term" value="P:microtubule cytoskeleton organization"/>
    <property type="evidence" value="ECO:0007669"/>
    <property type="project" value="TreeGrafter"/>
</dbReference>
<keyword evidence="5 11" id="KW-0493">Microtubule</keyword>
<dbReference type="Pfam" id="PF05783">
    <property type="entry name" value="DLIC"/>
    <property type="match status" value="1"/>
</dbReference>
<feature type="compositionally biased region" description="Polar residues" evidence="12">
    <location>
        <begin position="402"/>
        <end position="412"/>
    </location>
</feature>
<comment type="function">
    <text evidence="11">Acts as one of several non-catalytic accessory components of the cytoplasmic dynein 1 complex that are thought to be involved in linking dynein to cargos and to adapter proteins that regulate dynein function. Cytoplasmic dynein 1 acts as a motor for the intracellular retrograde motility of vesicles and organelles along microtubules. May play a role in binding dynein to membranous organelles or chromosomes.</text>
</comment>
<dbReference type="GO" id="GO:0005813">
    <property type="term" value="C:centrosome"/>
    <property type="evidence" value="ECO:0007669"/>
    <property type="project" value="TreeGrafter"/>
</dbReference>
<evidence type="ECO:0000256" key="2">
    <source>
        <dbReference type="ARBA" id="ARBA00006831"/>
    </source>
</evidence>
<keyword evidence="3 11" id="KW-0813">Transport</keyword>
<gene>
    <name evidence="13" type="ORF">DdX_14265</name>
</gene>
<comment type="subunit">
    <text evidence="11">Homodimer. The cytoplasmic dynein 1 complex consists of two catalytic heavy chains (HCs) and a number of non-catalytic subunits presented by intermediate chains (ICs).</text>
</comment>
<dbReference type="GO" id="GO:0007018">
    <property type="term" value="P:microtubule-based movement"/>
    <property type="evidence" value="ECO:0007669"/>
    <property type="project" value="InterPro"/>
</dbReference>
<reference evidence="13" key="1">
    <citation type="submission" date="2022-01" db="EMBL/GenBank/DDBJ databases">
        <title>Genome Sequence Resource for Two Populations of Ditylenchus destructor, the Migratory Endoparasitic Phytonematode.</title>
        <authorList>
            <person name="Zhang H."/>
            <person name="Lin R."/>
            <person name="Xie B."/>
        </authorList>
    </citation>
    <scope>NUCLEOTIDE SEQUENCE</scope>
    <source>
        <strain evidence="13">BazhouSP</strain>
    </source>
</reference>
<feature type="region of interest" description="Disordered" evidence="12">
    <location>
        <begin position="396"/>
        <end position="416"/>
    </location>
</feature>
<evidence type="ECO:0000256" key="11">
    <source>
        <dbReference type="RuleBase" id="RU366047"/>
    </source>
</evidence>
<evidence type="ECO:0000256" key="1">
    <source>
        <dbReference type="ARBA" id="ARBA00004245"/>
    </source>
</evidence>
<dbReference type="Proteomes" id="UP001201812">
    <property type="component" value="Unassembled WGS sequence"/>
</dbReference>
<dbReference type="Gene3D" id="3.40.50.300">
    <property type="entry name" value="P-loop containing nucleotide triphosphate hydrolases"/>
    <property type="match status" value="1"/>
</dbReference>
<evidence type="ECO:0000256" key="4">
    <source>
        <dbReference type="ARBA" id="ARBA00022490"/>
    </source>
</evidence>
<evidence type="ECO:0000256" key="12">
    <source>
        <dbReference type="SAM" id="MobiDB-lite"/>
    </source>
</evidence>
<protein>
    <recommendedName>
        <fullName evidence="11">Dynein light intermediate chain</fullName>
    </recommendedName>
</protein>
<feature type="compositionally biased region" description="Polar residues" evidence="12">
    <location>
        <begin position="440"/>
        <end position="450"/>
    </location>
</feature>
<keyword evidence="14" id="KW-1185">Reference proteome</keyword>
<keyword evidence="10 11" id="KW-0206">Cytoskeleton</keyword>
<dbReference type="GO" id="GO:0005868">
    <property type="term" value="C:cytoplasmic dynein complex"/>
    <property type="evidence" value="ECO:0007669"/>
    <property type="project" value="UniProtKB-UniRule"/>
</dbReference>
<dbReference type="PANTHER" id="PTHR12688:SF0">
    <property type="entry name" value="DYNEIN LIGHT INTERMEDIATE CHAIN"/>
    <property type="match status" value="1"/>
</dbReference>
<comment type="subcellular location">
    <subcellularLocation>
        <location evidence="1 11">Cytoplasm</location>
        <location evidence="1 11">Cytoskeleton</location>
    </subcellularLocation>
</comment>
<evidence type="ECO:0000256" key="8">
    <source>
        <dbReference type="ARBA" id="ARBA00023017"/>
    </source>
</evidence>
<dbReference type="EMBL" id="JAKKPZ010000068">
    <property type="protein sequence ID" value="KAI1704398.1"/>
    <property type="molecule type" value="Genomic_DNA"/>
</dbReference>
<dbReference type="InterPro" id="IPR027417">
    <property type="entry name" value="P-loop_NTPase"/>
</dbReference>
<dbReference type="AlphaFoldDB" id="A0AAD4R219"/>
<comment type="caution">
    <text evidence="13">The sequence shown here is derived from an EMBL/GenBank/DDBJ whole genome shotgun (WGS) entry which is preliminary data.</text>
</comment>
<evidence type="ECO:0000256" key="5">
    <source>
        <dbReference type="ARBA" id="ARBA00022701"/>
    </source>
</evidence>
<dbReference type="InterPro" id="IPR022780">
    <property type="entry name" value="Dynein_light_int_chain"/>
</dbReference>
<dbReference type="PANTHER" id="PTHR12688">
    <property type="entry name" value="DYNEIN LIGHT INTERMEDIATE CHAIN"/>
    <property type="match status" value="1"/>
</dbReference>
<keyword evidence="4 11" id="KW-0963">Cytoplasm</keyword>
<dbReference type="GO" id="GO:0005524">
    <property type="term" value="F:ATP binding"/>
    <property type="evidence" value="ECO:0007669"/>
    <property type="project" value="UniProtKB-KW"/>
</dbReference>
<feature type="region of interest" description="Disordered" evidence="12">
    <location>
        <begin position="356"/>
        <end position="380"/>
    </location>
</feature>
<organism evidence="13 14">
    <name type="scientific">Ditylenchus destructor</name>
    <dbReference type="NCBI Taxonomy" id="166010"/>
    <lineage>
        <taxon>Eukaryota</taxon>
        <taxon>Metazoa</taxon>
        <taxon>Ecdysozoa</taxon>
        <taxon>Nematoda</taxon>
        <taxon>Chromadorea</taxon>
        <taxon>Rhabditida</taxon>
        <taxon>Tylenchina</taxon>
        <taxon>Tylenchomorpha</taxon>
        <taxon>Sphaerularioidea</taxon>
        <taxon>Anguinidae</taxon>
        <taxon>Anguininae</taxon>
        <taxon>Ditylenchus</taxon>
    </lineage>
</organism>